<feature type="region of interest" description="Disordered" evidence="5">
    <location>
        <begin position="557"/>
        <end position="597"/>
    </location>
</feature>
<keyword evidence="3" id="KW-0106">Calcium</keyword>
<evidence type="ECO:0000256" key="5">
    <source>
        <dbReference type="SAM" id="MobiDB-lite"/>
    </source>
</evidence>
<reference evidence="7" key="1">
    <citation type="submission" date="2021-05" db="EMBL/GenBank/DDBJ databases">
        <title>The genome of the haptophyte Pavlova lutheri (Diacronema luteri, Pavlovales) - a model for lipid biosynthesis in eukaryotic algae.</title>
        <authorList>
            <person name="Hulatt C.J."/>
            <person name="Posewitz M.C."/>
        </authorList>
    </citation>
    <scope>NUCLEOTIDE SEQUENCE</scope>
    <source>
        <strain evidence="7">NIVA-4/92</strain>
    </source>
</reference>
<organism evidence="7 8">
    <name type="scientific">Diacronema lutheri</name>
    <name type="common">Unicellular marine alga</name>
    <name type="synonym">Monochrysis lutheri</name>
    <dbReference type="NCBI Taxonomy" id="2081491"/>
    <lineage>
        <taxon>Eukaryota</taxon>
        <taxon>Haptista</taxon>
        <taxon>Haptophyta</taxon>
        <taxon>Pavlovophyceae</taxon>
        <taxon>Pavlovales</taxon>
        <taxon>Pavlovaceae</taxon>
        <taxon>Diacronema</taxon>
    </lineage>
</organism>
<feature type="compositionally biased region" description="Low complexity" evidence="5">
    <location>
        <begin position="460"/>
        <end position="473"/>
    </location>
</feature>
<protein>
    <recommendedName>
        <fullName evidence="6">EF-hand domain-containing protein</fullName>
    </recommendedName>
</protein>
<proteinExistence type="predicted"/>
<feature type="domain" description="EF-hand" evidence="6">
    <location>
        <begin position="499"/>
        <end position="534"/>
    </location>
</feature>
<evidence type="ECO:0000256" key="3">
    <source>
        <dbReference type="ARBA" id="ARBA00022837"/>
    </source>
</evidence>
<evidence type="ECO:0000256" key="4">
    <source>
        <dbReference type="PROSITE-ProRule" id="PRU00221"/>
    </source>
</evidence>
<feature type="region of interest" description="Disordered" evidence="5">
    <location>
        <begin position="89"/>
        <end position="127"/>
    </location>
</feature>
<dbReference type="InterPro" id="IPR036322">
    <property type="entry name" value="WD40_repeat_dom_sf"/>
</dbReference>
<dbReference type="SUPFAM" id="SSF47473">
    <property type="entry name" value="EF-hand"/>
    <property type="match status" value="1"/>
</dbReference>
<dbReference type="PROSITE" id="PS00018">
    <property type="entry name" value="EF_HAND_1"/>
    <property type="match status" value="1"/>
</dbReference>
<feature type="region of interest" description="Disordered" evidence="5">
    <location>
        <begin position="162"/>
        <end position="217"/>
    </location>
</feature>
<evidence type="ECO:0000256" key="1">
    <source>
        <dbReference type="ARBA" id="ARBA00022574"/>
    </source>
</evidence>
<dbReference type="Pfam" id="PF00400">
    <property type="entry name" value="WD40"/>
    <property type="match status" value="3"/>
</dbReference>
<gene>
    <name evidence="7" type="ORF">KFE25_001699</name>
</gene>
<feature type="region of interest" description="Disordered" evidence="5">
    <location>
        <begin position="1913"/>
        <end position="1936"/>
    </location>
</feature>
<dbReference type="GO" id="GO:0005509">
    <property type="term" value="F:calcium ion binding"/>
    <property type="evidence" value="ECO:0007669"/>
    <property type="project" value="InterPro"/>
</dbReference>
<dbReference type="PROSITE" id="PS00678">
    <property type="entry name" value="WD_REPEATS_1"/>
    <property type="match status" value="2"/>
</dbReference>
<feature type="compositionally biased region" description="Low complexity" evidence="5">
    <location>
        <begin position="20"/>
        <end position="36"/>
    </location>
</feature>
<feature type="region of interest" description="Disordered" evidence="5">
    <location>
        <begin position="1807"/>
        <end position="1872"/>
    </location>
</feature>
<dbReference type="SMART" id="SM00320">
    <property type="entry name" value="WD40"/>
    <property type="match status" value="10"/>
</dbReference>
<dbReference type="SUPFAM" id="SSF50978">
    <property type="entry name" value="WD40 repeat-like"/>
    <property type="match status" value="1"/>
</dbReference>
<dbReference type="PROSITE" id="PS50294">
    <property type="entry name" value="WD_REPEATS_REGION"/>
    <property type="match status" value="2"/>
</dbReference>
<feature type="region of interest" description="Disordered" evidence="5">
    <location>
        <begin position="1290"/>
        <end position="1366"/>
    </location>
</feature>
<keyword evidence="8" id="KW-1185">Reference proteome</keyword>
<evidence type="ECO:0000313" key="7">
    <source>
        <dbReference type="EMBL" id="KAG8462926.1"/>
    </source>
</evidence>
<feature type="compositionally biased region" description="Low complexity" evidence="5">
    <location>
        <begin position="1822"/>
        <end position="1837"/>
    </location>
</feature>
<evidence type="ECO:0000259" key="6">
    <source>
        <dbReference type="PROSITE" id="PS50222"/>
    </source>
</evidence>
<dbReference type="Gene3D" id="1.10.238.10">
    <property type="entry name" value="EF-hand"/>
    <property type="match status" value="1"/>
</dbReference>
<feature type="domain" description="EF-hand" evidence="6">
    <location>
        <begin position="620"/>
        <end position="655"/>
    </location>
</feature>
<comment type="caution">
    <text evidence="7">The sequence shown here is derived from an EMBL/GenBank/DDBJ whole genome shotgun (WGS) entry which is preliminary data.</text>
</comment>
<dbReference type="PANTHER" id="PTHR44324:SF4">
    <property type="entry name" value="WD40 REPEAT DOMAIN 95"/>
    <property type="match status" value="1"/>
</dbReference>
<keyword evidence="2" id="KW-0677">Repeat</keyword>
<feature type="compositionally biased region" description="Low complexity" evidence="5">
    <location>
        <begin position="1353"/>
        <end position="1366"/>
    </location>
</feature>
<feature type="compositionally biased region" description="Gly residues" evidence="5">
    <location>
        <begin position="1474"/>
        <end position="1500"/>
    </location>
</feature>
<dbReference type="InterPro" id="IPR019775">
    <property type="entry name" value="WD40_repeat_CS"/>
</dbReference>
<dbReference type="PROSITE" id="PS50082">
    <property type="entry name" value="WD_REPEATS_2"/>
    <property type="match status" value="3"/>
</dbReference>
<dbReference type="InterPro" id="IPR002048">
    <property type="entry name" value="EF_hand_dom"/>
</dbReference>
<feature type="repeat" description="WD" evidence="4">
    <location>
        <begin position="1125"/>
        <end position="1166"/>
    </location>
</feature>
<dbReference type="Gene3D" id="2.130.10.10">
    <property type="entry name" value="YVTN repeat-like/Quinoprotein amine dehydrogenase"/>
    <property type="match status" value="4"/>
</dbReference>
<feature type="compositionally biased region" description="Basic and acidic residues" evidence="5">
    <location>
        <begin position="1316"/>
        <end position="1330"/>
    </location>
</feature>
<dbReference type="PANTHER" id="PTHR44324">
    <property type="entry name" value="WD40 REPEAT DOMAIN 95"/>
    <property type="match status" value="1"/>
</dbReference>
<evidence type="ECO:0000313" key="8">
    <source>
        <dbReference type="Proteomes" id="UP000751190"/>
    </source>
</evidence>
<dbReference type="OrthoDB" id="75172at2759"/>
<dbReference type="PROSITE" id="PS50222">
    <property type="entry name" value="EF_HAND_2"/>
    <property type="match status" value="2"/>
</dbReference>
<feature type="compositionally biased region" description="Low complexity" evidence="5">
    <location>
        <begin position="562"/>
        <end position="597"/>
    </location>
</feature>
<feature type="region of interest" description="Disordered" evidence="5">
    <location>
        <begin position="1426"/>
        <end position="1522"/>
    </location>
</feature>
<feature type="region of interest" description="Disordered" evidence="5">
    <location>
        <begin position="1767"/>
        <end position="1786"/>
    </location>
</feature>
<dbReference type="InterPro" id="IPR011992">
    <property type="entry name" value="EF-hand-dom_pair"/>
</dbReference>
<accession>A0A8J5X7J5</accession>
<feature type="repeat" description="WD" evidence="4">
    <location>
        <begin position="682"/>
        <end position="714"/>
    </location>
</feature>
<feature type="region of interest" description="Disordered" evidence="5">
    <location>
        <begin position="20"/>
        <end position="42"/>
    </location>
</feature>
<feature type="region of interest" description="Disordered" evidence="5">
    <location>
        <begin position="458"/>
        <end position="485"/>
    </location>
</feature>
<feature type="compositionally biased region" description="Low complexity" evidence="5">
    <location>
        <begin position="1445"/>
        <end position="1464"/>
    </location>
</feature>
<feature type="repeat" description="WD" evidence="4">
    <location>
        <begin position="985"/>
        <end position="1026"/>
    </location>
</feature>
<keyword evidence="1 4" id="KW-0853">WD repeat</keyword>
<dbReference type="InterPro" id="IPR015943">
    <property type="entry name" value="WD40/YVTN_repeat-like_dom_sf"/>
</dbReference>
<sequence length="2117" mass="218943">MLEPHFSLADAGLALASGARARAGSPRRPAPSALAPVGRRAGGLDGSSLTDLAELDAPHQRHLARAVGVERYRRDARPELANLRLDLHTFAPSAQEQSQRAGGRPSTAPARRGERRRAASASGPSTLQKAVREVDLRLAAMTPEALAAAVIRAAERERMAQASTDARARARLRPSSASPMPISEQVLSGELGTARRPTSARQPPLRLTAPLPGGPMRKAIKSTSKARLSLSGDAFTSPNGENAAAARERQLLENARRSKPAQEALALAIASTASTVGQLRVDVGENPLLVDPLAERFHATRFAALGDTSPHRLSMRARSPAGADGEASGAPRVLEAGSANGSALAPKAGHAAASALAAKQHGAHGADAGARARAGRAVGDVARAGDGVDPFADALSAAATAPAEAEPAARTAARSSTASMDASLAARAAAAARRKSVEAVEASEAEAVRRRWERRHFGDAASPSRAAEAAEAVAEAEAEAEAREPAHAGGMALDALDMTQIVKLRSLFAQADTGGSRTLNLVEFVRVFRNLWPRADGERSGGAGAAAVGTPMVMDGAFLGDTPSTPHPAAAPAGDGAGAPAAAADATAASPAGGASAPPLRRLVRGMSVAQRARACFTDERELGLADLFMQIDANSDGTVSWGEFLSFAVLHSQALMNARALVEQRLPTSFLPPVVSLGASARVHPTPITHVLPLPDAHKVLTCSRDGTIALWDGAELRLERSFANASHLPRGHSARSPFIGGSNDPWISTVHHAPERATVFVSTADRNVLLYDASSWDAIRFVPYGRLQLENEATVLALAHAALPAERVPNAALDVPAARRERGADGGAGRADAPGAHKPRTWRTALLVGDAHGDLAAYDLAGACQFARALYPEPPVHVPKLSPIVKLVGVHTDWITAAAWVPSSDARAHGGGGAVVTGSLDRTIALSDLDTGCVRARLDGHAKPILSLVHLPALDALASSGLEYDILLWPASLSASSRPHGMLRGHACPVSRVLAVEGGAQLISLGSDGSIRLWDVGMARCVQVLNDPSRTELADSRGFAEVSTLNVSAASLDARSGGLLTASATPSFWRARRTSRAEQRTHDHAPSVVAYNAVFDVIVSADESSSLAVWKVETGACLGRFDRAHGTSKITSLAFDSSGRRLVSGAHDGSVRVWNFSSGECLRACVSPPTDAVEVTGIVHIAPTRSRPGLFVTVGWSKALACFPDLPVRAKSVNLFPDSREPVETIAPSVRAQLHREDIACIAALPMPTSLQTIIVTASYDSELIVWELDAVSDHDGRPLLRALRSVRPSAHTPADARAREAGDSAAQSVRAPSSDRLRRYAAKRFDMKGTTPRAPGSSVESGGTPPPRSRAPSAAGPIGSARAAHAAALREPLGALLGGATPSAADAARAHTPVRGGAAAAGGAGSAGVPGAHAACAACAGGCAPSPRSGGGPHLSPPRVASSLGTRPGSGRSSLRPPSGGADEAALRVGAGVGGGGGRGGDGGGDGGGVGRGGGVESGRASARASDGGRNGNDERQMPSVQSMVFLTARARLPLLSVGTDGCISVWDVFAGCCTARFPAGHEPHEPLVELATDEGANTIVATADAAGWVKVWAVAHDAWARFDDGGGMRGPFTAAANSGPLIRRAPSADRLGAFGKSSVAPPLVVNVAPLPAVSSELERDACLRMDAWWRVQSGTLVALELIGARSLVLTATANGFVALWSLRGELVGTFGQPSVWKLHDKATWRSLVPNSYDSTAWQASHAARVMRGSRAVDVMTKAAAERRARLHAQPSAEAAAQTRAEMGEATRAVQRYIAESVRPASAAPVERASRLAARPDRAAAPTGATGAAPASPDGADERPASASHAPWAVRQLIPPRTPKPRAVGELWRPKRPPELEAVERTERARIEAAFADRASLWEGRARAAAAATAEASSAAFVSPREPPNSAREPRTPVDTLDAITIPELVPPAIAFGRGGGMTRTTSPLAHAGGSGVGADGAASARSSALEAQAARDAVSVARLEALRAEARAAREHVAVAAATEAAPGARRAVRHPPLHRDSQVFTHYTPVVEISDVQRPAAARRARRLSGSDASARHILSRHNWKQAATQKAAARRRRSIATLGITIGAFRSAPSP</sequence>
<feature type="compositionally biased region" description="Basic and acidic residues" evidence="5">
    <location>
        <begin position="1811"/>
        <end position="1821"/>
    </location>
</feature>
<dbReference type="Proteomes" id="UP000751190">
    <property type="component" value="Unassembled WGS sequence"/>
</dbReference>
<dbReference type="InterPro" id="IPR018247">
    <property type="entry name" value="EF_Hand_1_Ca_BS"/>
</dbReference>
<dbReference type="InterPro" id="IPR001680">
    <property type="entry name" value="WD40_rpt"/>
</dbReference>
<dbReference type="EMBL" id="JAGTXO010000018">
    <property type="protein sequence ID" value="KAG8462926.1"/>
    <property type="molecule type" value="Genomic_DNA"/>
</dbReference>
<dbReference type="InterPro" id="IPR051242">
    <property type="entry name" value="WD-EF-hand_domain"/>
</dbReference>
<name>A0A8J5X7J5_DIALT</name>
<evidence type="ECO:0000256" key="2">
    <source>
        <dbReference type="ARBA" id="ARBA00022737"/>
    </source>
</evidence>